<feature type="compositionally biased region" description="Gly residues" evidence="1">
    <location>
        <begin position="58"/>
        <end position="69"/>
    </location>
</feature>
<dbReference type="Proteomes" id="UP001607303">
    <property type="component" value="Unassembled WGS sequence"/>
</dbReference>
<evidence type="ECO:0000313" key="2">
    <source>
        <dbReference type="EMBL" id="KAL2748489.1"/>
    </source>
</evidence>
<sequence>MMIARTLVPARKAGAICSEPRPEEHLQCLRPDYYYLVRHASSSNNNNTRASRVVGCDDGSGGSGDGSGSNGDTSSILARVYSRRTLIWLYFRSRCYGAGYGYNGADTASRTCVRDVTEPATSSSSSPSPSPSPPSSSSSSSEAVAAAASSTTVVAKSHYDNYEVLLPVTIDMTVYARACLTIIEIFQL</sequence>
<feature type="region of interest" description="Disordered" evidence="1">
    <location>
        <begin position="46"/>
        <end position="73"/>
    </location>
</feature>
<protein>
    <submittedName>
        <fullName evidence="2">Uncharacterized protein</fullName>
    </submittedName>
</protein>
<evidence type="ECO:0000313" key="3">
    <source>
        <dbReference type="Proteomes" id="UP001607303"/>
    </source>
</evidence>
<proteinExistence type="predicted"/>
<organism evidence="2 3">
    <name type="scientific">Vespula maculifrons</name>
    <name type="common">Eastern yellow jacket</name>
    <name type="synonym">Wasp</name>
    <dbReference type="NCBI Taxonomy" id="7453"/>
    <lineage>
        <taxon>Eukaryota</taxon>
        <taxon>Metazoa</taxon>
        <taxon>Ecdysozoa</taxon>
        <taxon>Arthropoda</taxon>
        <taxon>Hexapoda</taxon>
        <taxon>Insecta</taxon>
        <taxon>Pterygota</taxon>
        <taxon>Neoptera</taxon>
        <taxon>Endopterygota</taxon>
        <taxon>Hymenoptera</taxon>
        <taxon>Apocrita</taxon>
        <taxon>Aculeata</taxon>
        <taxon>Vespoidea</taxon>
        <taxon>Vespidae</taxon>
        <taxon>Vespinae</taxon>
        <taxon>Vespula</taxon>
    </lineage>
</organism>
<feature type="region of interest" description="Disordered" evidence="1">
    <location>
        <begin position="115"/>
        <end position="143"/>
    </location>
</feature>
<comment type="caution">
    <text evidence="2">The sequence shown here is derived from an EMBL/GenBank/DDBJ whole genome shotgun (WGS) entry which is preliminary data.</text>
</comment>
<feature type="compositionally biased region" description="Low complexity" evidence="1">
    <location>
        <begin position="118"/>
        <end position="127"/>
    </location>
</feature>
<gene>
    <name evidence="2" type="ORF">V1477_003132</name>
</gene>
<keyword evidence="3" id="KW-1185">Reference proteome</keyword>
<name>A0ABD2CUQ2_VESMC</name>
<dbReference type="EMBL" id="JAYRBN010000031">
    <property type="protein sequence ID" value="KAL2748489.1"/>
    <property type="molecule type" value="Genomic_DNA"/>
</dbReference>
<dbReference type="AlphaFoldDB" id="A0ABD2CUQ2"/>
<evidence type="ECO:0000256" key="1">
    <source>
        <dbReference type="SAM" id="MobiDB-lite"/>
    </source>
</evidence>
<accession>A0ABD2CUQ2</accession>
<reference evidence="2 3" key="1">
    <citation type="journal article" date="2024" name="Ann. Entomol. Soc. Am.">
        <title>Genomic analyses of the southern and eastern yellowjacket wasps (Hymenoptera: Vespidae) reveal evolutionary signatures of social life.</title>
        <authorList>
            <person name="Catto M.A."/>
            <person name="Caine P.B."/>
            <person name="Orr S.E."/>
            <person name="Hunt B.G."/>
            <person name="Goodisman M.A.D."/>
        </authorList>
    </citation>
    <scope>NUCLEOTIDE SEQUENCE [LARGE SCALE GENOMIC DNA]</scope>
    <source>
        <strain evidence="2">232</strain>
        <tissue evidence="2">Head and thorax</tissue>
    </source>
</reference>